<dbReference type="AlphaFoldDB" id="A0A0W7WMS8"/>
<reference evidence="2 3" key="1">
    <citation type="submission" date="2015-12" db="EMBL/GenBank/DDBJ databases">
        <authorList>
            <person name="Shamseldin A."/>
            <person name="Moawad H."/>
            <person name="Abd El-Rahim W.M."/>
            <person name="Sadowsky M.J."/>
        </authorList>
    </citation>
    <scope>NUCLEOTIDE SEQUENCE [LARGE SCALE GENOMIC DNA]</scope>
    <source>
        <strain evidence="2 3">SJ5A-1</strain>
    </source>
</reference>
<sequence>MPVFRTTIAFGLSAALALAPLPAAATSLTAAECVQAQDSALNYYKQAKANTKLFPTEADAKRGAQTYFARRIMAELGQTKTATHADYTEAVEHCRRKTAGDISKLIGLLGAVALKGVRGPKTN</sequence>
<feature type="signal peptide" evidence="1">
    <location>
        <begin position="1"/>
        <end position="25"/>
    </location>
</feature>
<protein>
    <submittedName>
        <fullName evidence="2">Uncharacterized protein</fullName>
    </submittedName>
</protein>
<keyword evidence="3" id="KW-1185">Reference proteome</keyword>
<accession>A0A0W7WMS8</accession>
<comment type="caution">
    <text evidence="2">The sequence shown here is derived from an EMBL/GenBank/DDBJ whole genome shotgun (WGS) entry which is preliminary data.</text>
</comment>
<gene>
    <name evidence="2" type="ORF">AVJ23_04685</name>
</gene>
<evidence type="ECO:0000313" key="3">
    <source>
        <dbReference type="Proteomes" id="UP000054396"/>
    </source>
</evidence>
<organism evidence="2 3">
    <name type="scientific">Pseudoponticoccus marisrubri</name>
    <dbReference type="NCBI Taxonomy" id="1685382"/>
    <lineage>
        <taxon>Bacteria</taxon>
        <taxon>Pseudomonadati</taxon>
        <taxon>Pseudomonadota</taxon>
        <taxon>Alphaproteobacteria</taxon>
        <taxon>Rhodobacterales</taxon>
        <taxon>Roseobacteraceae</taxon>
        <taxon>Pseudoponticoccus</taxon>
    </lineage>
</organism>
<dbReference type="Proteomes" id="UP000054396">
    <property type="component" value="Unassembled WGS sequence"/>
</dbReference>
<proteinExistence type="predicted"/>
<keyword evidence="1" id="KW-0732">Signal</keyword>
<feature type="chain" id="PRO_5006936445" evidence="1">
    <location>
        <begin position="26"/>
        <end position="123"/>
    </location>
</feature>
<dbReference type="EMBL" id="LPXO01000002">
    <property type="protein sequence ID" value="KUF11883.1"/>
    <property type="molecule type" value="Genomic_DNA"/>
</dbReference>
<evidence type="ECO:0000256" key="1">
    <source>
        <dbReference type="SAM" id="SignalP"/>
    </source>
</evidence>
<evidence type="ECO:0000313" key="2">
    <source>
        <dbReference type="EMBL" id="KUF11883.1"/>
    </source>
</evidence>
<name>A0A0W7WMS8_9RHOB</name>
<dbReference type="RefSeq" id="WP_058861001.1">
    <property type="nucleotide sequence ID" value="NZ_LPXO01000002.1"/>
</dbReference>